<dbReference type="InterPro" id="IPR007016">
    <property type="entry name" value="O-antigen_ligase-rel_domated"/>
</dbReference>
<gene>
    <name evidence="7" type="ORF">CQW29_19710</name>
</gene>
<dbReference type="OrthoDB" id="6502028at2"/>
<sequence>MRNNVRDLAKGIFNNPTPSPLWSYFSYSCCAISLLILPFLPSAGRDLFYLSGYFAFFCVLFNFRYYTVNKKNLILPGLFLALSFSTLFWLVAYKTSGDYINIYRSYMNMSRLFIATAFVLLLALNERLNFQRKIIYFCISAGIVINLYAFYQSIILKYIRIELAFDRATIVAYILTAISLIMMQSILMLKTRYRLVFYALAFMLSYAAIVFTGTRAAMLLYPVLIGLSVLATKNVISHRHKIVIILLLPLLLAVCGFIFKDKIAKRIDDAQRNFVMLNTAKADNSIFSRVWMQIIAIRTGNDAPFGQSAENRAKEALAIIAEEPKLYNAKRYLDVHMHNEVLETYSLKGIWGVAILLAIYLTLLIQSFRPERNAMLLSVSAALILYGLSDVLFFSSEATITFSLAIIFSVLSLKKTREQADE</sequence>
<protein>
    <submittedName>
        <fullName evidence="7">Ligase</fullName>
    </submittedName>
</protein>
<keyword evidence="2 5" id="KW-0812">Transmembrane</keyword>
<keyword evidence="8" id="KW-1185">Reference proteome</keyword>
<proteinExistence type="predicted"/>
<feature type="transmembrane region" description="Helical" evidence="5">
    <location>
        <begin position="134"/>
        <end position="151"/>
    </location>
</feature>
<feature type="transmembrane region" description="Helical" evidence="5">
    <location>
        <begin position="21"/>
        <end position="41"/>
    </location>
</feature>
<keyword evidence="4 5" id="KW-0472">Membrane</keyword>
<dbReference type="InterPro" id="IPR051533">
    <property type="entry name" value="WaaL-like"/>
</dbReference>
<feature type="transmembrane region" description="Helical" evidence="5">
    <location>
        <begin position="163"/>
        <end position="183"/>
    </location>
</feature>
<comment type="caution">
    <text evidence="7">The sequence shown here is derived from an EMBL/GenBank/DDBJ whole genome shotgun (WGS) entry which is preliminary data.</text>
</comment>
<keyword evidence="3 5" id="KW-1133">Transmembrane helix</keyword>
<evidence type="ECO:0000256" key="2">
    <source>
        <dbReference type="ARBA" id="ARBA00022692"/>
    </source>
</evidence>
<name>A0A2S9I7H4_9GAMM</name>
<evidence type="ECO:0000259" key="6">
    <source>
        <dbReference type="Pfam" id="PF04932"/>
    </source>
</evidence>
<dbReference type="Pfam" id="PF04932">
    <property type="entry name" value="Wzy_C"/>
    <property type="match status" value="1"/>
</dbReference>
<feature type="domain" description="O-antigen ligase-related" evidence="6">
    <location>
        <begin position="200"/>
        <end position="357"/>
    </location>
</feature>
<feature type="transmembrane region" description="Helical" evidence="5">
    <location>
        <begin position="73"/>
        <end position="93"/>
    </location>
</feature>
<evidence type="ECO:0000313" key="8">
    <source>
        <dbReference type="Proteomes" id="UP000239181"/>
    </source>
</evidence>
<feature type="transmembrane region" description="Helical" evidence="5">
    <location>
        <begin position="47"/>
        <end position="66"/>
    </location>
</feature>
<dbReference type="AlphaFoldDB" id="A0A2S9I7H4"/>
<reference evidence="7 8" key="1">
    <citation type="submission" date="2017-10" db="EMBL/GenBank/DDBJ databases">
        <title>Draft genome of two endophytic bacteria isolated from 'guarana' Paullinia cupana (Mart.) Ducke.</title>
        <authorList>
            <person name="Siqueira K.A."/>
            <person name="Liotti R.G."/>
            <person name="Mendes T.A."/>
            <person name="Soares M.A."/>
        </authorList>
    </citation>
    <scope>NUCLEOTIDE SEQUENCE [LARGE SCALE GENOMIC DNA]</scope>
    <source>
        <strain evidence="7 8">342</strain>
    </source>
</reference>
<keyword evidence="7" id="KW-0436">Ligase</keyword>
<dbReference type="PROSITE" id="PS51257">
    <property type="entry name" value="PROKAR_LIPOPROTEIN"/>
    <property type="match status" value="1"/>
</dbReference>
<dbReference type="EMBL" id="PDET01000016">
    <property type="protein sequence ID" value="PRD13735.1"/>
    <property type="molecule type" value="Genomic_DNA"/>
</dbReference>
<dbReference type="Proteomes" id="UP000239181">
    <property type="component" value="Unassembled WGS sequence"/>
</dbReference>
<dbReference type="PANTHER" id="PTHR37422">
    <property type="entry name" value="TEICHURONIC ACID BIOSYNTHESIS PROTEIN TUAE"/>
    <property type="match status" value="1"/>
</dbReference>
<dbReference type="GO" id="GO:0016020">
    <property type="term" value="C:membrane"/>
    <property type="evidence" value="ECO:0007669"/>
    <property type="project" value="UniProtKB-SubCell"/>
</dbReference>
<evidence type="ECO:0000256" key="5">
    <source>
        <dbReference type="SAM" id="Phobius"/>
    </source>
</evidence>
<evidence type="ECO:0000313" key="7">
    <source>
        <dbReference type="EMBL" id="PRD13735.1"/>
    </source>
</evidence>
<feature type="transmembrane region" description="Helical" evidence="5">
    <location>
        <begin position="105"/>
        <end position="122"/>
    </location>
</feature>
<feature type="transmembrane region" description="Helical" evidence="5">
    <location>
        <begin position="243"/>
        <end position="259"/>
    </location>
</feature>
<evidence type="ECO:0000256" key="3">
    <source>
        <dbReference type="ARBA" id="ARBA00022989"/>
    </source>
</evidence>
<organism evidence="7 8">
    <name type="scientific">Pantoea coffeiphila</name>
    <dbReference type="NCBI Taxonomy" id="1465635"/>
    <lineage>
        <taxon>Bacteria</taxon>
        <taxon>Pseudomonadati</taxon>
        <taxon>Pseudomonadota</taxon>
        <taxon>Gammaproteobacteria</taxon>
        <taxon>Enterobacterales</taxon>
        <taxon>Erwiniaceae</taxon>
        <taxon>Pantoea</taxon>
    </lineage>
</organism>
<comment type="subcellular location">
    <subcellularLocation>
        <location evidence="1">Membrane</location>
        <topology evidence="1">Multi-pass membrane protein</topology>
    </subcellularLocation>
</comment>
<evidence type="ECO:0000256" key="4">
    <source>
        <dbReference type="ARBA" id="ARBA00023136"/>
    </source>
</evidence>
<feature type="transmembrane region" description="Helical" evidence="5">
    <location>
        <begin position="394"/>
        <end position="413"/>
    </location>
</feature>
<dbReference type="GO" id="GO:0016874">
    <property type="term" value="F:ligase activity"/>
    <property type="evidence" value="ECO:0007669"/>
    <property type="project" value="UniProtKB-KW"/>
</dbReference>
<feature type="transmembrane region" description="Helical" evidence="5">
    <location>
        <begin position="195"/>
        <end position="213"/>
    </location>
</feature>
<accession>A0A2S9I7H4</accession>
<evidence type="ECO:0000256" key="1">
    <source>
        <dbReference type="ARBA" id="ARBA00004141"/>
    </source>
</evidence>
<feature type="transmembrane region" description="Helical" evidence="5">
    <location>
        <begin position="345"/>
        <end position="365"/>
    </location>
</feature>
<dbReference type="PANTHER" id="PTHR37422:SF17">
    <property type="entry name" value="O-ANTIGEN LIGASE"/>
    <property type="match status" value="1"/>
</dbReference>